<proteinExistence type="predicted"/>
<organism evidence="1 2">
    <name type="scientific">Secundilactobacillus kimchicus JCM 15530</name>
    <dbReference type="NCBI Taxonomy" id="1302272"/>
    <lineage>
        <taxon>Bacteria</taxon>
        <taxon>Bacillati</taxon>
        <taxon>Bacillota</taxon>
        <taxon>Bacilli</taxon>
        <taxon>Lactobacillales</taxon>
        <taxon>Lactobacillaceae</taxon>
        <taxon>Secundilactobacillus</taxon>
    </lineage>
</organism>
<keyword evidence="2" id="KW-1185">Reference proteome</keyword>
<dbReference type="STRING" id="1302272.FC96_GL000847"/>
<dbReference type="Proteomes" id="UP000050911">
    <property type="component" value="Unassembled WGS sequence"/>
</dbReference>
<comment type="caution">
    <text evidence="1">The sequence shown here is derived from an EMBL/GenBank/DDBJ whole genome shotgun (WGS) entry which is preliminary data.</text>
</comment>
<dbReference type="PATRIC" id="fig|1302272.5.peg.847"/>
<sequence>MELTLIIDGQQARLTLPEHQGQLVLGTGKPATTTAPHTTLWLKAGRLIGIDTLPAGKQADRFIQIQPGWDVEVGYLAQRFSDVAVDRGSVKVPFLTGTVPGHLVPAIDAFVDQIMVVLQALGFDQLFAKPVKKGPAKAQHRWRKELADVAFQVAYDDSEATVYWQKRNEMRIEKGATLRATARKNKDGSTGLGERMGERIRLEHAAAIDGTTTTEDVVLKSVNEVGLFLYFGGTNGWLQLKNNDGVTLDALSVVE</sequence>
<accession>A0A0R1HKB7</accession>
<dbReference type="OrthoDB" id="3238747at2"/>
<dbReference type="EMBL" id="AZCX01000014">
    <property type="protein sequence ID" value="KRK46956.1"/>
    <property type="molecule type" value="Genomic_DNA"/>
</dbReference>
<dbReference type="RefSeq" id="WP_056943166.1">
    <property type="nucleotide sequence ID" value="NZ_AZCX01000014.1"/>
</dbReference>
<evidence type="ECO:0000313" key="2">
    <source>
        <dbReference type="Proteomes" id="UP000050911"/>
    </source>
</evidence>
<name>A0A0R1HKB7_9LACO</name>
<reference evidence="1 2" key="1">
    <citation type="journal article" date="2015" name="Genome Announc.">
        <title>Expanding the biotechnology potential of lactobacilli through comparative genomics of 213 strains and associated genera.</title>
        <authorList>
            <person name="Sun Z."/>
            <person name="Harris H.M."/>
            <person name="McCann A."/>
            <person name="Guo C."/>
            <person name="Argimon S."/>
            <person name="Zhang W."/>
            <person name="Yang X."/>
            <person name="Jeffery I.B."/>
            <person name="Cooney J.C."/>
            <person name="Kagawa T.F."/>
            <person name="Liu W."/>
            <person name="Song Y."/>
            <person name="Salvetti E."/>
            <person name="Wrobel A."/>
            <person name="Rasinkangas P."/>
            <person name="Parkhill J."/>
            <person name="Rea M.C."/>
            <person name="O'Sullivan O."/>
            <person name="Ritari J."/>
            <person name="Douillard F.P."/>
            <person name="Paul Ross R."/>
            <person name="Yang R."/>
            <person name="Briner A.E."/>
            <person name="Felis G.E."/>
            <person name="de Vos W.M."/>
            <person name="Barrangou R."/>
            <person name="Klaenhammer T.R."/>
            <person name="Caufield P.W."/>
            <person name="Cui Y."/>
            <person name="Zhang H."/>
            <person name="O'Toole P.W."/>
        </authorList>
    </citation>
    <scope>NUCLEOTIDE SEQUENCE [LARGE SCALE GENOMIC DNA]</scope>
    <source>
        <strain evidence="1 2">JCM 15530</strain>
    </source>
</reference>
<dbReference type="AlphaFoldDB" id="A0A0R1HKB7"/>
<evidence type="ECO:0000313" key="1">
    <source>
        <dbReference type="EMBL" id="KRK46956.1"/>
    </source>
</evidence>
<gene>
    <name evidence="1" type="ORF">FC96_GL000847</name>
</gene>
<protein>
    <submittedName>
        <fullName evidence="1">Uncharacterized protein</fullName>
    </submittedName>
</protein>